<dbReference type="AlphaFoldDB" id="A0A1I2VKD0"/>
<organism evidence="1 2">
    <name type="scientific">Desulfotruncus arcticus DSM 17038</name>
    <dbReference type="NCBI Taxonomy" id="1121424"/>
    <lineage>
        <taxon>Bacteria</taxon>
        <taxon>Bacillati</taxon>
        <taxon>Bacillota</taxon>
        <taxon>Clostridia</taxon>
        <taxon>Eubacteriales</taxon>
        <taxon>Desulfallaceae</taxon>
        <taxon>Desulfotruncus</taxon>
    </lineage>
</organism>
<dbReference type="EMBL" id="FOOX01000011">
    <property type="protein sequence ID" value="SFG88879.1"/>
    <property type="molecule type" value="Genomic_DNA"/>
</dbReference>
<name>A0A1I2VKD0_9FIRM</name>
<dbReference type="RefSeq" id="WP_092472214.1">
    <property type="nucleotide sequence ID" value="NZ_FOOX01000011.1"/>
</dbReference>
<proteinExistence type="predicted"/>
<dbReference type="Proteomes" id="UP000199337">
    <property type="component" value="Unassembled WGS sequence"/>
</dbReference>
<gene>
    <name evidence="1" type="ORF">SAMN05660649_03029</name>
</gene>
<dbReference type="OrthoDB" id="1808380at2"/>
<sequence length="81" mass="8848">MEYHVEDLLKCKEFGKPIVVFPDNIAGGSYVPGTLVKVFDGVLIQVSVGTVTIQDGAWKPVRPFVAGDQVFIPIRSIKAFV</sequence>
<protein>
    <submittedName>
        <fullName evidence="1">Uncharacterized protein</fullName>
    </submittedName>
</protein>
<evidence type="ECO:0000313" key="2">
    <source>
        <dbReference type="Proteomes" id="UP000199337"/>
    </source>
</evidence>
<accession>A0A1I2VKD0</accession>
<evidence type="ECO:0000313" key="1">
    <source>
        <dbReference type="EMBL" id="SFG88879.1"/>
    </source>
</evidence>
<keyword evidence="2" id="KW-1185">Reference proteome</keyword>
<dbReference type="STRING" id="341036.SAMN05660649_03029"/>
<reference evidence="2" key="1">
    <citation type="submission" date="2016-10" db="EMBL/GenBank/DDBJ databases">
        <authorList>
            <person name="Varghese N."/>
            <person name="Submissions S."/>
        </authorList>
    </citation>
    <scope>NUCLEOTIDE SEQUENCE [LARGE SCALE GENOMIC DNA]</scope>
    <source>
        <strain evidence="2">DSM 17038</strain>
    </source>
</reference>